<dbReference type="AlphaFoldDB" id="A0A9P8QDK8"/>
<evidence type="ECO:0000313" key="3">
    <source>
        <dbReference type="Proteomes" id="UP000827724"/>
    </source>
</evidence>
<proteinExistence type="predicted"/>
<gene>
    <name evidence="2" type="ORF">Trco_007945</name>
</gene>
<feature type="region of interest" description="Disordered" evidence="1">
    <location>
        <begin position="1"/>
        <end position="23"/>
    </location>
</feature>
<organism evidence="2 3">
    <name type="scientific">Trichoderma cornu-damae</name>
    <dbReference type="NCBI Taxonomy" id="654480"/>
    <lineage>
        <taxon>Eukaryota</taxon>
        <taxon>Fungi</taxon>
        <taxon>Dikarya</taxon>
        <taxon>Ascomycota</taxon>
        <taxon>Pezizomycotina</taxon>
        <taxon>Sordariomycetes</taxon>
        <taxon>Hypocreomycetidae</taxon>
        <taxon>Hypocreales</taxon>
        <taxon>Hypocreaceae</taxon>
        <taxon>Trichoderma</taxon>
    </lineage>
</organism>
<dbReference type="Proteomes" id="UP000827724">
    <property type="component" value="Unassembled WGS sequence"/>
</dbReference>
<evidence type="ECO:0000256" key="1">
    <source>
        <dbReference type="SAM" id="MobiDB-lite"/>
    </source>
</evidence>
<dbReference type="EMBL" id="JAIWOZ010000007">
    <property type="protein sequence ID" value="KAH6603170.1"/>
    <property type="molecule type" value="Genomic_DNA"/>
</dbReference>
<sequence length="77" mass="7980">MRAAAGTVRRRGALTLPDHSGSAKSGLAAALLSRASPPMVVGSSLGLRAPRRNLALWHRWRAAEICQKPLPGAAATA</sequence>
<reference evidence="2" key="1">
    <citation type="submission" date="2021-08" db="EMBL/GenBank/DDBJ databases">
        <title>Chromosome-Level Trichoderma cornu-damae using Hi-C Data.</title>
        <authorList>
            <person name="Kim C.S."/>
        </authorList>
    </citation>
    <scope>NUCLEOTIDE SEQUENCE</scope>
    <source>
        <strain evidence="2">KA19-0412C</strain>
    </source>
</reference>
<name>A0A9P8QDK8_9HYPO</name>
<comment type="caution">
    <text evidence="2">The sequence shown here is derived from an EMBL/GenBank/DDBJ whole genome shotgun (WGS) entry which is preliminary data.</text>
</comment>
<evidence type="ECO:0000313" key="2">
    <source>
        <dbReference type="EMBL" id="KAH6603170.1"/>
    </source>
</evidence>
<keyword evidence="3" id="KW-1185">Reference proteome</keyword>
<protein>
    <submittedName>
        <fullName evidence="2">Uncharacterized protein</fullName>
    </submittedName>
</protein>
<accession>A0A9P8QDK8</accession>